<dbReference type="Proteomes" id="UP001188597">
    <property type="component" value="Unassembled WGS sequence"/>
</dbReference>
<evidence type="ECO:0000256" key="3">
    <source>
        <dbReference type="ARBA" id="ARBA00022827"/>
    </source>
</evidence>
<evidence type="ECO:0000313" key="9">
    <source>
        <dbReference type="Proteomes" id="UP001188597"/>
    </source>
</evidence>
<evidence type="ECO:0000256" key="4">
    <source>
        <dbReference type="ARBA" id="ARBA00023002"/>
    </source>
</evidence>
<keyword evidence="4" id="KW-0560">Oxidoreductase</keyword>
<evidence type="ECO:0000259" key="6">
    <source>
        <dbReference type="Pfam" id="PF00732"/>
    </source>
</evidence>
<protein>
    <recommendedName>
        <fullName evidence="10">Long-chain-alcohol oxidase</fullName>
    </recommendedName>
</protein>
<dbReference type="EMBL" id="JAVXUP010001159">
    <property type="protein sequence ID" value="KAK3015241.1"/>
    <property type="molecule type" value="Genomic_DNA"/>
</dbReference>
<feature type="region of interest" description="Disordered" evidence="5">
    <location>
        <begin position="18"/>
        <end position="48"/>
    </location>
</feature>
<reference evidence="8" key="1">
    <citation type="submission" date="2022-12" db="EMBL/GenBank/DDBJ databases">
        <title>Draft genome assemblies for two species of Escallonia (Escalloniales).</title>
        <authorList>
            <person name="Chanderbali A."/>
            <person name="Dervinis C."/>
            <person name="Anghel I."/>
            <person name="Soltis D."/>
            <person name="Soltis P."/>
            <person name="Zapata F."/>
        </authorList>
    </citation>
    <scope>NUCLEOTIDE SEQUENCE</scope>
    <source>
        <strain evidence="8">UCBG64.0493</strain>
        <tissue evidence="8">Leaf</tissue>
    </source>
</reference>
<keyword evidence="3" id="KW-0274">FAD</keyword>
<comment type="similarity">
    <text evidence="1">Belongs to the GMC oxidoreductase family.</text>
</comment>
<evidence type="ECO:0008006" key="10">
    <source>
        <dbReference type="Google" id="ProtNLM"/>
    </source>
</evidence>
<accession>A0AA89AXR0</accession>
<evidence type="ECO:0000313" key="8">
    <source>
        <dbReference type="EMBL" id="KAK3015241.1"/>
    </source>
</evidence>
<dbReference type="InterPro" id="IPR007867">
    <property type="entry name" value="GMC_OxRtase_C"/>
</dbReference>
<dbReference type="Pfam" id="PF00732">
    <property type="entry name" value="GMC_oxred_N"/>
    <property type="match status" value="1"/>
</dbReference>
<dbReference type="InterPro" id="IPR036188">
    <property type="entry name" value="FAD/NAD-bd_sf"/>
</dbReference>
<dbReference type="SUPFAM" id="SSF51905">
    <property type="entry name" value="FAD/NAD(P)-binding domain"/>
    <property type="match status" value="1"/>
</dbReference>
<dbReference type="AlphaFoldDB" id="A0AA89AXR0"/>
<evidence type="ECO:0000256" key="1">
    <source>
        <dbReference type="ARBA" id="ARBA00010790"/>
    </source>
</evidence>
<feature type="domain" description="Glucose-methanol-choline oxidoreductase C-terminal" evidence="7">
    <location>
        <begin position="349"/>
        <end position="475"/>
    </location>
</feature>
<dbReference type="GO" id="GO:0016614">
    <property type="term" value="F:oxidoreductase activity, acting on CH-OH group of donors"/>
    <property type="evidence" value="ECO:0007669"/>
    <property type="project" value="InterPro"/>
</dbReference>
<comment type="caution">
    <text evidence="8">The sequence shown here is derived from an EMBL/GenBank/DDBJ whole genome shotgun (WGS) entry which is preliminary data.</text>
</comment>
<keyword evidence="9" id="KW-1185">Reference proteome</keyword>
<organism evidence="8 9">
    <name type="scientific">Escallonia herrerae</name>
    <dbReference type="NCBI Taxonomy" id="1293975"/>
    <lineage>
        <taxon>Eukaryota</taxon>
        <taxon>Viridiplantae</taxon>
        <taxon>Streptophyta</taxon>
        <taxon>Embryophyta</taxon>
        <taxon>Tracheophyta</taxon>
        <taxon>Spermatophyta</taxon>
        <taxon>Magnoliopsida</taxon>
        <taxon>eudicotyledons</taxon>
        <taxon>Gunneridae</taxon>
        <taxon>Pentapetalae</taxon>
        <taxon>asterids</taxon>
        <taxon>campanulids</taxon>
        <taxon>Escalloniales</taxon>
        <taxon>Escalloniaceae</taxon>
        <taxon>Escallonia</taxon>
    </lineage>
</organism>
<proteinExistence type="inferred from homology"/>
<evidence type="ECO:0000259" key="7">
    <source>
        <dbReference type="Pfam" id="PF05199"/>
    </source>
</evidence>
<keyword evidence="2" id="KW-0285">Flavoprotein</keyword>
<name>A0AA89AXR0_9ASTE</name>
<sequence length="492" mass="54415">MGEFQVNEKDENVSWQAIDYCGPDPDLEDKATKRETSKEMGYQTSDNQGGVLDASVEEVFGPLYKGLLNLKQPQKIVAETLRQSGPTLDQMYLGNGLLATADMGVVILAGSTIGGGSTINWSASIKTPEHVLREWSKFHELELFQRKLYKEALDVVYHRMGVQSDIHKEGFNNMVLRKGCQELGYPVNTIPRNSPPDHYCGWCCLGCKDGKKKGTSETWLVDLVNSGNGVIHPQCEAIKVLHRRKQGRGRSTATGVAFEFDHDGIKQICVVESKVTIAACGALCTPAFLKKSGLKNPNIAKTSIFILYVLFVNAMGVWHGHKSTNVQVLKNRTRFRACCSGELNSTSSISYKMDECDEQNLQKGLEKVLRILAAAGAEEIGTHHYKGKTLKVKEVSYHEYERFVKEESSRGLRDLSTPICSAHQRGSCRMGVDPKVSAVNPLGETWEVEGLYVADSSVFPTALGVNPMVTVPAIAYCTAQSVLDVLRRKERY</sequence>
<dbReference type="Gene3D" id="3.50.50.60">
    <property type="entry name" value="FAD/NAD(P)-binding domain"/>
    <property type="match status" value="2"/>
</dbReference>
<gene>
    <name evidence="8" type="ORF">RJ639_007113</name>
</gene>
<dbReference type="PANTHER" id="PTHR46056">
    <property type="entry name" value="LONG-CHAIN-ALCOHOL OXIDASE"/>
    <property type="match status" value="1"/>
</dbReference>
<dbReference type="PANTHER" id="PTHR46056:SF4">
    <property type="entry name" value="LONG-CHAIN-ALCOHOL OXIDASE FAO4A"/>
    <property type="match status" value="1"/>
</dbReference>
<evidence type="ECO:0000256" key="5">
    <source>
        <dbReference type="SAM" id="MobiDB-lite"/>
    </source>
</evidence>
<feature type="domain" description="Glucose-methanol-choline oxidoreductase N-terminal" evidence="6">
    <location>
        <begin position="89"/>
        <end position="300"/>
    </location>
</feature>
<dbReference type="GO" id="GO:0050660">
    <property type="term" value="F:flavin adenine dinucleotide binding"/>
    <property type="evidence" value="ECO:0007669"/>
    <property type="project" value="InterPro"/>
</dbReference>
<dbReference type="InterPro" id="IPR000172">
    <property type="entry name" value="GMC_OxRdtase_N"/>
</dbReference>
<dbReference type="Pfam" id="PF05199">
    <property type="entry name" value="GMC_oxred_C"/>
    <property type="match status" value="1"/>
</dbReference>
<evidence type="ECO:0000256" key="2">
    <source>
        <dbReference type="ARBA" id="ARBA00022630"/>
    </source>
</evidence>
<feature type="compositionally biased region" description="Basic and acidic residues" evidence="5">
    <location>
        <begin position="28"/>
        <end position="38"/>
    </location>
</feature>